<feature type="signal peptide" evidence="1">
    <location>
        <begin position="1"/>
        <end position="34"/>
    </location>
</feature>
<dbReference type="OrthoDB" id="10053633at2759"/>
<comment type="caution">
    <text evidence="3">The sequence shown here is derived from an EMBL/GenBank/DDBJ whole genome shotgun (WGS) entry which is preliminary data.</text>
</comment>
<name>A0A813WWK4_ADIRI</name>
<protein>
    <submittedName>
        <fullName evidence="3">Uncharacterized protein</fullName>
    </submittedName>
</protein>
<evidence type="ECO:0000313" key="2">
    <source>
        <dbReference type="EMBL" id="CAF0735641.1"/>
    </source>
</evidence>
<accession>A0A813WWK4</accession>
<dbReference type="EMBL" id="CAJNOR010000277">
    <property type="protein sequence ID" value="CAF0864405.1"/>
    <property type="molecule type" value="Genomic_DNA"/>
</dbReference>
<keyword evidence="4" id="KW-1185">Reference proteome</keyword>
<evidence type="ECO:0000313" key="3">
    <source>
        <dbReference type="EMBL" id="CAF0864405.1"/>
    </source>
</evidence>
<dbReference type="EMBL" id="CAJNOJ010000003">
    <property type="protein sequence ID" value="CAF0735641.1"/>
    <property type="molecule type" value="Genomic_DNA"/>
</dbReference>
<sequence length="129" mass="15026">MSRLNASVFTTSYLQLCLALFILIICTKTHSVFANDGHNKESWINCDQEKVYVLKRDIPDDVRLTRRGVWSRLFRQEYNPTRGNNHVYYSPTAPVHLGNINVIPFDKRTIPIELQKALFAHGIIGRRRR</sequence>
<gene>
    <name evidence="2" type="ORF">EDS130_LOCUS1414</name>
    <name evidence="3" type="ORF">XAT740_LOCUS6160</name>
</gene>
<feature type="chain" id="PRO_5036409580" evidence="1">
    <location>
        <begin position="35"/>
        <end position="129"/>
    </location>
</feature>
<evidence type="ECO:0000256" key="1">
    <source>
        <dbReference type="SAM" id="SignalP"/>
    </source>
</evidence>
<proteinExistence type="predicted"/>
<evidence type="ECO:0000313" key="4">
    <source>
        <dbReference type="Proteomes" id="UP000663828"/>
    </source>
</evidence>
<organism evidence="3 4">
    <name type="scientific">Adineta ricciae</name>
    <name type="common">Rotifer</name>
    <dbReference type="NCBI Taxonomy" id="249248"/>
    <lineage>
        <taxon>Eukaryota</taxon>
        <taxon>Metazoa</taxon>
        <taxon>Spiralia</taxon>
        <taxon>Gnathifera</taxon>
        <taxon>Rotifera</taxon>
        <taxon>Eurotatoria</taxon>
        <taxon>Bdelloidea</taxon>
        <taxon>Adinetida</taxon>
        <taxon>Adinetidae</taxon>
        <taxon>Adineta</taxon>
    </lineage>
</organism>
<keyword evidence="1" id="KW-0732">Signal</keyword>
<dbReference type="Proteomes" id="UP000663852">
    <property type="component" value="Unassembled WGS sequence"/>
</dbReference>
<dbReference type="AlphaFoldDB" id="A0A813WWK4"/>
<reference evidence="3" key="1">
    <citation type="submission" date="2021-02" db="EMBL/GenBank/DDBJ databases">
        <authorList>
            <person name="Nowell W R."/>
        </authorList>
    </citation>
    <scope>NUCLEOTIDE SEQUENCE</scope>
</reference>
<dbReference type="Proteomes" id="UP000663828">
    <property type="component" value="Unassembled WGS sequence"/>
</dbReference>